<dbReference type="InterPro" id="IPR021324">
    <property type="entry name" value="DUF2929"/>
</dbReference>
<dbReference type="Proteomes" id="UP000288291">
    <property type="component" value="Unassembled WGS sequence"/>
</dbReference>
<sequence>MGRYIITIIWSVIYMMVVGFIAAPLTQSTFNPVEALIIGVVFGILFAAIIPTITAHSHKDKSKYSSLK</sequence>
<keyword evidence="3" id="KW-1185">Reference proteome</keyword>
<gene>
    <name evidence="2" type="ORF">EJK17_00780</name>
</gene>
<dbReference type="AlphaFoldDB" id="A0A437SY49"/>
<name>A0A437SY49_9LACO</name>
<feature type="transmembrane region" description="Helical" evidence="1">
    <location>
        <begin position="5"/>
        <end position="23"/>
    </location>
</feature>
<accession>A0A437SY49</accession>
<keyword evidence="1" id="KW-1133">Transmembrane helix</keyword>
<dbReference type="EMBL" id="RXIA01000001">
    <property type="protein sequence ID" value="RVU71843.1"/>
    <property type="molecule type" value="Genomic_DNA"/>
</dbReference>
<evidence type="ECO:0000256" key="1">
    <source>
        <dbReference type="SAM" id="Phobius"/>
    </source>
</evidence>
<comment type="caution">
    <text evidence="2">The sequence shown here is derived from an EMBL/GenBank/DDBJ whole genome shotgun (WGS) entry which is preliminary data.</text>
</comment>
<organism evidence="2 3">
    <name type="scientific">Lactobacillus xujianguonis</name>
    <dbReference type="NCBI Taxonomy" id="2495899"/>
    <lineage>
        <taxon>Bacteria</taxon>
        <taxon>Bacillati</taxon>
        <taxon>Bacillota</taxon>
        <taxon>Bacilli</taxon>
        <taxon>Lactobacillales</taxon>
        <taxon>Lactobacillaceae</taxon>
        <taxon>Lactobacillus</taxon>
    </lineage>
</organism>
<dbReference type="Pfam" id="PF11151">
    <property type="entry name" value="DUF2929"/>
    <property type="match status" value="1"/>
</dbReference>
<proteinExistence type="predicted"/>
<evidence type="ECO:0000313" key="3">
    <source>
        <dbReference type="Proteomes" id="UP000288291"/>
    </source>
</evidence>
<dbReference type="RefSeq" id="WP_103661832.1">
    <property type="nucleotide sequence ID" value="NZ_ML136871.1"/>
</dbReference>
<keyword evidence="1" id="KW-0812">Transmembrane</keyword>
<feature type="transmembrane region" description="Helical" evidence="1">
    <location>
        <begin position="35"/>
        <end position="55"/>
    </location>
</feature>
<keyword evidence="1" id="KW-0472">Membrane</keyword>
<evidence type="ECO:0000313" key="2">
    <source>
        <dbReference type="EMBL" id="RVU71843.1"/>
    </source>
</evidence>
<reference evidence="2 3" key="1">
    <citation type="submission" date="2018-12" db="EMBL/GenBank/DDBJ databases">
        <authorList>
            <person name="Meng J."/>
        </authorList>
    </citation>
    <scope>NUCLEOTIDE SEQUENCE [LARGE SCALE GENOMIC DNA]</scope>
    <source>
        <strain evidence="2 3">HT111-2</strain>
    </source>
</reference>
<protein>
    <submittedName>
        <fullName evidence="2">DUF2929 family protein</fullName>
    </submittedName>
</protein>